<feature type="region of interest" description="Disordered" evidence="1">
    <location>
        <begin position="28"/>
        <end position="127"/>
    </location>
</feature>
<protein>
    <recommendedName>
        <fullName evidence="5">Secreted protein</fullName>
    </recommendedName>
</protein>
<dbReference type="EMBL" id="LR593886">
    <property type="protein sequence ID" value="VTR91275.1"/>
    <property type="molecule type" value="Genomic_DNA"/>
</dbReference>
<accession>A0A6P2CT46</accession>
<dbReference type="AlphaFoldDB" id="A0A6P2CT46"/>
<feature type="chain" id="PRO_5026985377" description="Secreted protein" evidence="2">
    <location>
        <begin position="22"/>
        <end position="127"/>
    </location>
</feature>
<evidence type="ECO:0000256" key="1">
    <source>
        <dbReference type="SAM" id="MobiDB-lite"/>
    </source>
</evidence>
<organism evidence="3 4">
    <name type="scientific">Gemmata massiliana</name>
    <dbReference type="NCBI Taxonomy" id="1210884"/>
    <lineage>
        <taxon>Bacteria</taxon>
        <taxon>Pseudomonadati</taxon>
        <taxon>Planctomycetota</taxon>
        <taxon>Planctomycetia</taxon>
        <taxon>Gemmatales</taxon>
        <taxon>Gemmataceae</taxon>
        <taxon>Gemmata</taxon>
    </lineage>
</organism>
<feature type="signal peptide" evidence="2">
    <location>
        <begin position="1"/>
        <end position="21"/>
    </location>
</feature>
<dbReference type="KEGG" id="gms:SOIL9_64390"/>
<proteinExistence type="predicted"/>
<evidence type="ECO:0008006" key="5">
    <source>
        <dbReference type="Google" id="ProtNLM"/>
    </source>
</evidence>
<name>A0A6P2CT46_9BACT</name>
<keyword evidence="2" id="KW-0732">Signal</keyword>
<evidence type="ECO:0000313" key="3">
    <source>
        <dbReference type="EMBL" id="VTR91275.1"/>
    </source>
</evidence>
<evidence type="ECO:0000313" key="4">
    <source>
        <dbReference type="Proteomes" id="UP000464178"/>
    </source>
</evidence>
<dbReference type="Proteomes" id="UP000464178">
    <property type="component" value="Chromosome"/>
</dbReference>
<keyword evidence="4" id="KW-1185">Reference proteome</keyword>
<sequence>MSRKLFAAGLLALACTITLYAHTVATGEEALTPNSVSDSEGDKGDKGDKKGEGKGGPGGKFGKGGFDKGKIDPEKLKAMKEKFGKGGFDKSKIDPEKLKELKEKFGKGGKGGFGKGKKDKGNENDEE</sequence>
<reference evidence="3 4" key="1">
    <citation type="submission" date="2019-05" db="EMBL/GenBank/DDBJ databases">
        <authorList>
            <consortium name="Science for Life Laboratories"/>
        </authorList>
    </citation>
    <scope>NUCLEOTIDE SEQUENCE [LARGE SCALE GENOMIC DNA]</scope>
    <source>
        <strain evidence="3">Soil9</strain>
    </source>
</reference>
<evidence type="ECO:0000256" key="2">
    <source>
        <dbReference type="SAM" id="SignalP"/>
    </source>
</evidence>
<feature type="compositionally biased region" description="Gly residues" evidence="1">
    <location>
        <begin position="54"/>
        <end position="64"/>
    </location>
</feature>
<feature type="compositionally biased region" description="Basic and acidic residues" evidence="1">
    <location>
        <begin position="40"/>
        <end position="53"/>
    </location>
</feature>
<dbReference type="PROSITE" id="PS51257">
    <property type="entry name" value="PROKAR_LIPOPROTEIN"/>
    <property type="match status" value="1"/>
</dbReference>
<gene>
    <name evidence="3" type="ORF">SOIL9_64390</name>
</gene>
<dbReference type="RefSeq" id="WP_162666293.1">
    <property type="nucleotide sequence ID" value="NZ_LR593886.1"/>
</dbReference>
<feature type="compositionally biased region" description="Basic and acidic residues" evidence="1">
    <location>
        <begin position="65"/>
        <end position="106"/>
    </location>
</feature>